<dbReference type="GO" id="GO:0008444">
    <property type="term" value="F:CDP-diacylglycerol-glycerol-3-phosphate 3-phosphatidyltransferase activity"/>
    <property type="evidence" value="ECO:0007669"/>
    <property type="project" value="UniProtKB-EC"/>
</dbReference>
<dbReference type="InterPro" id="IPR050324">
    <property type="entry name" value="CDP-alcohol_PTase-I"/>
</dbReference>
<dbReference type="Proteomes" id="UP000238164">
    <property type="component" value="Chromosome 1"/>
</dbReference>
<evidence type="ECO:0000256" key="6">
    <source>
        <dbReference type="ARBA" id="ARBA00022989"/>
    </source>
</evidence>
<dbReference type="PANTHER" id="PTHR14269:SF62">
    <property type="entry name" value="CDP-DIACYLGLYCEROL--GLYCEROL-3-PHOSPHATE 3-PHOSPHATIDYLTRANSFERASE 1, CHLOROPLASTIC"/>
    <property type="match status" value="1"/>
</dbReference>
<dbReference type="KEGG" id="mgg:MPLG2_1508"/>
<organism evidence="13 14">
    <name type="scientific">Micropruina glycogenica</name>
    <dbReference type="NCBI Taxonomy" id="75385"/>
    <lineage>
        <taxon>Bacteria</taxon>
        <taxon>Bacillati</taxon>
        <taxon>Actinomycetota</taxon>
        <taxon>Actinomycetes</taxon>
        <taxon>Propionibacteriales</taxon>
        <taxon>Nocardioidaceae</taxon>
        <taxon>Micropruina</taxon>
    </lineage>
</organism>
<dbReference type="InterPro" id="IPR004570">
    <property type="entry name" value="Phosphatidylglycerol_P_synth"/>
</dbReference>
<evidence type="ECO:0000313" key="14">
    <source>
        <dbReference type="Proteomes" id="UP000238164"/>
    </source>
</evidence>
<keyword evidence="7" id="KW-0443">Lipid metabolism</keyword>
<keyword evidence="6 12" id="KW-1133">Transmembrane helix</keyword>
<gene>
    <name evidence="13" type="primary">pgsA</name>
    <name evidence="13" type="ORF">MPLG2_1508</name>
</gene>
<dbReference type="PANTHER" id="PTHR14269">
    <property type="entry name" value="CDP-DIACYLGLYCEROL--GLYCEROL-3-PHOSPHATE 3-PHOSPHATIDYLTRANSFERASE-RELATED"/>
    <property type="match status" value="1"/>
</dbReference>
<feature type="transmembrane region" description="Helical" evidence="12">
    <location>
        <begin position="73"/>
        <end position="92"/>
    </location>
</feature>
<evidence type="ECO:0000256" key="4">
    <source>
        <dbReference type="ARBA" id="ARBA00022679"/>
    </source>
</evidence>
<name>A0A2N9JGL0_9ACTN</name>
<dbReference type="GO" id="GO:0016020">
    <property type="term" value="C:membrane"/>
    <property type="evidence" value="ECO:0007669"/>
    <property type="project" value="UniProtKB-SubCell"/>
</dbReference>
<feature type="transmembrane region" description="Helical" evidence="12">
    <location>
        <begin position="158"/>
        <end position="183"/>
    </location>
</feature>
<keyword evidence="4 11" id="KW-0808">Transferase</keyword>
<keyword evidence="14" id="KW-1185">Reference proteome</keyword>
<keyword evidence="10" id="KW-1208">Phospholipid metabolism</keyword>
<dbReference type="EC" id="2.7.8.5" evidence="13"/>
<dbReference type="EMBL" id="LT985188">
    <property type="protein sequence ID" value="SPD86544.1"/>
    <property type="molecule type" value="Genomic_DNA"/>
</dbReference>
<evidence type="ECO:0000256" key="7">
    <source>
        <dbReference type="ARBA" id="ARBA00023098"/>
    </source>
</evidence>
<dbReference type="UniPathway" id="UPA00085"/>
<dbReference type="Pfam" id="PF01066">
    <property type="entry name" value="CDP-OH_P_transf"/>
    <property type="match status" value="1"/>
</dbReference>
<dbReference type="InterPro" id="IPR043130">
    <property type="entry name" value="CDP-OH_PTrfase_TM_dom"/>
</dbReference>
<dbReference type="AlphaFoldDB" id="A0A2N9JGL0"/>
<dbReference type="PIRSF" id="PIRSF000847">
    <property type="entry name" value="Phos_ph_gly_syn"/>
    <property type="match status" value="1"/>
</dbReference>
<proteinExistence type="inferred from homology"/>
<feature type="transmembrane region" description="Helical" evidence="12">
    <location>
        <begin position="41"/>
        <end position="61"/>
    </location>
</feature>
<dbReference type="OrthoDB" id="9796672at2"/>
<sequence>MTTGEPYDTERIVTLPNVLSFIRLLGVPLFLWLLLARQYDLWAVAALVFLGATDWVDGYLARKYHQRSKLGQVLDPLADRLYILATLIGLAIRGIIPWWMVLLLVSRDVLMAAVVLPLLRRRGFVTLPVHFLGKTATFCLLYAFPMVLLGAGPEPWQLWFRVIGWAFALWGAGLYWCAGLMYFGQTLDVLRRFPPVGKGDRPSTTAAVTG</sequence>
<evidence type="ECO:0000256" key="11">
    <source>
        <dbReference type="RuleBase" id="RU003750"/>
    </source>
</evidence>
<dbReference type="InterPro" id="IPR000462">
    <property type="entry name" value="CDP-OH_P_trans"/>
</dbReference>
<feature type="transmembrane region" description="Helical" evidence="12">
    <location>
        <begin position="131"/>
        <end position="152"/>
    </location>
</feature>
<keyword evidence="5 12" id="KW-0812">Transmembrane</keyword>
<evidence type="ECO:0000256" key="8">
    <source>
        <dbReference type="ARBA" id="ARBA00023136"/>
    </source>
</evidence>
<dbReference type="Gene3D" id="1.20.120.1760">
    <property type="match status" value="1"/>
</dbReference>
<reference evidence="13 14" key="1">
    <citation type="submission" date="2018-02" db="EMBL/GenBank/DDBJ databases">
        <authorList>
            <person name="Cohen D.B."/>
            <person name="Kent A.D."/>
        </authorList>
    </citation>
    <scope>NUCLEOTIDE SEQUENCE [LARGE SCALE GENOMIC DNA]</scope>
    <source>
        <strain evidence="13">1</strain>
    </source>
</reference>
<dbReference type="RefSeq" id="WP_105185494.1">
    <property type="nucleotide sequence ID" value="NZ_BAAAGO010000033.1"/>
</dbReference>
<accession>A0A2N9JGL0</accession>
<keyword evidence="8 12" id="KW-0472">Membrane</keyword>
<feature type="transmembrane region" description="Helical" evidence="12">
    <location>
        <begin position="12"/>
        <end position="35"/>
    </location>
</feature>
<evidence type="ECO:0000256" key="10">
    <source>
        <dbReference type="ARBA" id="ARBA00023264"/>
    </source>
</evidence>
<comment type="subcellular location">
    <subcellularLocation>
        <location evidence="1">Membrane</location>
        <topology evidence="1">Multi-pass membrane protein</topology>
    </subcellularLocation>
</comment>
<dbReference type="InterPro" id="IPR048254">
    <property type="entry name" value="CDP_ALCOHOL_P_TRANSF_CS"/>
</dbReference>
<evidence type="ECO:0000256" key="2">
    <source>
        <dbReference type="ARBA" id="ARBA00010441"/>
    </source>
</evidence>
<keyword evidence="3" id="KW-0444">Lipid biosynthesis</keyword>
<dbReference type="GO" id="GO:0046474">
    <property type="term" value="P:glycerophospholipid biosynthetic process"/>
    <property type="evidence" value="ECO:0007669"/>
    <property type="project" value="TreeGrafter"/>
</dbReference>
<evidence type="ECO:0000256" key="5">
    <source>
        <dbReference type="ARBA" id="ARBA00022692"/>
    </source>
</evidence>
<keyword evidence="9" id="KW-0594">Phospholipid biosynthesis</keyword>
<evidence type="ECO:0000256" key="9">
    <source>
        <dbReference type="ARBA" id="ARBA00023209"/>
    </source>
</evidence>
<evidence type="ECO:0000256" key="1">
    <source>
        <dbReference type="ARBA" id="ARBA00004141"/>
    </source>
</evidence>
<dbReference type="PROSITE" id="PS00379">
    <property type="entry name" value="CDP_ALCOHOL_P_TRANSF"/>
    <property type="match status" value="1"/>
</dbReference>
<comment type="similarity">
    <text evidence="2 11">Belongs to the CDP-alcohol phosphatidyltransferase class-I family.</text>
</comment>
<evidence type="ECO:0000256" key="3">
    <source>
        <dbReference type="ARBA" id="ARBA00022516"/>
    </source>
</evidence>
<protein>
    <submittedName>
        <fullName evidence="13">Putative CDP-diacylglycerol--glycerol-3-phosphate 3-phosphatidyl-transferase 1</fullName>
        <ecNumber evidence="13">2.7.8.5</ecNumber>
    </submittedName>
</protein>
<evidence type="ECO:0000313" key="13">
    <source>
        <dbReference type="EMBL" id="SPD86544.1"/>
    </source>
</evidence>
<evidence type="ECO:0000256" key="12">
    <source>
        <dbReference type="SAM" id="Phobius"/>
    </source>
</evidence>